<evidence type="ECO:0000259" key="8">
    <source>
        <dbReference type="PROSITE" id="PS51175"/>
    </source>
</evidence>
<dbReference type="Pfam" id="PF17851">
    <property type="entry name" value="GH43_C2"/>
    <property type="match status" value="1"/>
</dbReference>
<dbReference type="Gene3D" id="3.20.20.80">
    <property type="entry name" value="Glycosidases"/>
    <property type="match status" value="1"/>
</dbReference>
<evidence type="ECO:0000313" key="9">
    <source>
        <dbReference type="EMBL" id="MBD5778353.1"/>
    </source>
</evidence>
<dbReference type="SUPFAM" id="SSF49785">
    <property type="entry name" value="Galactose-binding domain-like"/>
    <property type="match status" value="1"/>
</dbReference>
<dbReference type="EMBL" id="JACYFG010000004">
    <property type="protein sequence ID" value="MBD5778353.1"/>
    <property type="molecule type" value="Genomic_DNA"/>
</dbReference>
<dbReference type="Pfam" id="PF13385">
    <property type="entry name" value="Laminin_G_3"/>
    <property type="match status" value="1"/>
</dbReference>
<dbReference type="InterPro" id="IPR023296">
    <property type="entry name" value="Glyco_hydro_beta-prop_sf"/>
</dbReference>
<dbReference type="RefSeq" id="WP_191615489.1">
    <property type="nucleotide sequence ID" value="NZ_JACYFG010000004.1"/>
</dbReference>
<dbReference type="CDD" id="cd00161">
    <property type="entry name" value="beta-trefoil_Ricin-like"/>
    <property type="match status" value="1"/>
</dbReference>
<organism evidence="9 10">
    <name type="scientific">Pelagicoccus enzymogenes</name>
    <dbReference type="NCBI Taxonomy" id="2773457"/>
    <lineage>
        <taxon>Bacteria</taxon>
        <taxon>Pseudomonadati</taxon>
        <taxon>Verrucomicrobiota</taxon>
        <taxon>Opitutia</taxon>
        <taxon>Puniceicoccales</taxon>
        <taxon>Pelagicoccaceae</taxon>
        <taxon>Pelagicoccus</taxon>
    </lineage>
</organism>
<dbReference type="Gene3D" id="2.60.120.260">
    <property type="entry name" value="Galactose-binding domain-like"/>
    <property type="match status" value="1"/>
</dbReference>
<dbReference type="InterPro" id="IPR035992">
    <property type="entry name" value="Ricin_B-like_lectins"/>
</dbReference>
<dbReference type="InterPro" id="IPR051795">
    <property type="entry name" value="Glycosyl_Hydrlase_43"/>
</dbReference>
<feature type="domain" description="CBM6" evidence="8">
    <location>
        <begin position="844"/>
        <end position="984"/>
    </location>
</feature>
<dbReference type="GO" id="GO:0000272">
    <property type="term" value="P:polysaccharide catabolic process"/>
    <property type="evidence" value="ECO:0007669"/>
    <property type="project" value="InterPro"/>
</dbReference>
<dbReference type="InterPro" id="IPR005084">
    <property type="entry name" value="CBM6"/>
</dbReference>
<comment type="similarity">
    <text evidence="1">Belongs to the glycosyl hydrolase 43 family.</text>
</comment>
<dbReference type="InterPro" id="IPR008979">
    <property type="entry name" value="Galactose-bd-like_sf"/>
</dbReference>
<dbReference type="Gene3D" id="2.60.120.200">
    <property type="match status" value="2"/>
</dbReference>
<dbReference type="PROSITE" id="PS00659">
    <property type="entry name" value="GLYCOSYL_HYDROL_F5"/>
    <property type="match status" value="1"/>
</dbReference>
<dbReference type="SUPFAM" id="SSF50370">
    <property type="entry name" value="Ricin B-like lectins"/>
    <property type="match status" value="1"/>
</dbReference>
<dbReference type="InterPro" id="IPR006710">
    <property type="entry name" value="Glyco_hydro_43"/>
</dbReference>
<dbReference type="Gene3D" id="2.60.40.10">
    <property type="entry name" value="Immunoglobulins"/>
    <property type="match status" value="1"/>
</dbReference>
<dbReference type="SUPFAM" id="SSF51445">
    <property type="entry name" value="(Trans)glycosidases"/>
    <property type="match status" value="1"/>
</dbReference>
<feature type="chain" id="PRO_5037542648" evidence="7">
    <location>
        <begin position="26"/>
        <end position="1506"/>
    </location>
</feature>
<dbReference type="PROSITE" id="PS51175">
    <property type="entry name" value="CBM6"/>
    <property type="match status" value="1"/>
</dbReference>
<evidence type="ECO:0000256" key="3">
    <source>
        <dbReference type="ARBA" id="ARBA00022801"/>
    </source>
</evidence>
<dbReference type="PANTHER" id="PTHR42812:SF12">
    <property type="entry name" value="BETA-XYLOSIDASE-RELATED"/>
    <property type="match status" value="1"/>
</dbReference>
<dbReference type="Pfam" id="PF18099">
    <property type="entry name" value="CBM_35_2"/>
    <property type="match status" value="1"/>
</dbReference>
<evidence type="ECO:0000313" key="10">
    <source>
        <dbReference type="Proteomes" id="UP000622317"/>
    </source>
</evidence>
<evidence type="ECO:0000256" key="5">
    <source>
        <dbReference type="PIRSR" id="PIRSR606710-1"/>
    </source>
</evidence>
<dbReference type="Proteomes" id="UP000622317">
    <property type="component" value="Unassembled WGS sequence"/>
</dbReference>
<evidence type="ECO:0000256" key="6">
    <source>
        <dbReference type="PIRSR" id="PIRSR606710-2"/>
    </source>
</evidence>
<dbReference type="Gene3D" id="2.115.10.20">
    <property type="entry name" value="Glycosyl hydrolase domain, family 43"/>
    <property type="match status" value="1"/>
</dbReference>
<evidence type="ECO:0000256" key="4">
    <source>
        <dbReference type="ARBA" id="ARBA00023295"/>
    </source>
</evidence>
<evidence type="ECO:0000256" key="2">
    <source>
        <dbReference type="ARBA" id="ARBA00022729"/>
    </source>
</evidence>
<dbReference type="SUPFAM" id="SSF75005">
    <property type="entry name" value="Arabinanase/levansucrase/invertase"/>
    <property type="match status" value="1"/>
</dbReference>
<gene>
    <name evidence="9" type="ORF">IEN85_02455</name>
</gene>
<dbReference type="InterPro" id="IPR041542">
    <property type="entry name" value="GH43_C2"/>
</dbReference>
<evidence type="ECO:0000256" key="7">
    <source>
        <dbReference type="SAM" id="SignalP"/>
    </source>
</evidence>
<keyword evidence="3" id="KW-0378">Hydrolase</keyword>
<reference evidence="9" key="1">
    <citation type="submission" date="2020-09" db="EMBL/GenBank/DDBJ databases">
        <title>Pelagicoccus enzymogenes sp. nov. with an EPS production, isolated from marine sediment.</title>
        <authorList>
            <person name="Feng X."/>
        </authorList>
    </citation>
    <scope>NUCLEOTIDE SEQUENCE</scope>
    <source>
        <strain evidence="9">NFK12</strain>
    </source>
</reference>
<accession>A0A927F7G4</accession>
<feature type="site" description="Important for catalytic activity, responsible for pKa modulation of the active site Glu and correct orientation of both the proton donor and substrate" evidence="6">
    <location>
        <position position="154"/>
    </location>
</feature>
<protein>
    <submittedName>
        <fullName evidence="9">Family 43 glycosylhydrolase</fullName>
    </submittedName>
</protein>
<dbReference type="InterPro" id="IPR017853">
    <property type="entry name" value="GH"/>
</dbReference>
<dbReference type="CDD" id="cd09001">
    <property type="entry name" value="GH43_FsAxh1-like"/>
    <property type="match status" value="1"/>
</dbReference>
<feature type="active site" description="Proton donor" evidence="5">
    <location>
        <position position="199"/>
    </location>
</feature>
<dbReference type="Gene3D" id="2.80.10.50">
    <property type="match status" value="1"/>
</dbReference>
<dbReference type="GO" id="GO:0030246">
    <property type="term" value="F:carbohydrate binding"/>
    <property type="evidence" value="ECO:0007669"/>
    <property type="project" value="InterPro"/>
</dbReference>
<keyword evidence="10" id="KW-1185">Reference proteome</keyword>
<dbReference type="InterPro" id="IPR013320">
    <property type="entry name" value="ConA-like_dom_sf"/>
</dbReference>
<comment type="caution">
    <text evidence="9">The sequence shown here is derived from an EMBL/GenBank/DDBJ whole genome shotgun (WGS) entry which is preliminary data.</text>
</comment>
<dbReference type="InterPro" id="IPR001547">
    <property type="entry name" value="Glyco_hydro_5"/>
</dbReference>
<feature type="active site" description="Proton acceptor" evidence="5">
    <location>
        <position position="46"/>
    </location>
</feature>
<dbReference type="Pfam" id="PF00150">
    <property type="entry name" value="Cellulase"/>
    <property type="match status" value="1"/>
</dbReference>
<proteinExistence type="inferred from homology"/>
<dbReference type="InterPro" id="IPR018087">
    <property type="entry name" value="Glyco_hydro_5_CS"/>
</dbReference>
<feature type="signal peptide" evidence="7">
    <location>
        <begin position="1"/>
        <end position="25"/>
    </location>
</feature>
<dbReference type="PANTHER" id="PTHR42812">
    <property type="entry name" value="BETA-XYLOSIDASE"/>
    <property type="match status" value="1"/>
</dbReference>
<keyword evidence="4" id="KW-0326">Glycosidase</keyword>
<dbReference type="InterPro" id="IPR041342">
    <property type="entry name" value="CBM35"/>
</dbReference>
<dbReference type="InterPro" id="IPR013783">
    <property type="entry name" value="Ig-like_fold"/>
</dbReference>
<keyword evidence="2 7" id="KW-0732">Signal</keyword>
<dbReference type="Pfam" id="PF04616">
    <property type="entry name" value="Glyco_hydro_43"/>
    <property type="match status" value="1"/>
</dbReference>
<name>A0A927F7G4_9BACT</name>
<dbReference type="SUPFAM" id="SSF49899">
    <property type="entry name" value="Concanavalin A-like lectins/glucanases"/>
    <property type="match status" value="2"/>
</dbReference>
<sequence>MTVRILVNVFLLGLALHSPSQVALAWQADQGDGRFTNPVLYADYPDPDIIRVGDDFYMVSTTFVDVPGIRILHSEDLVNWEIAGHAAIEVDGGAAYDLESGTAYREGYWACSLRYNEGIFYVLVNPTFGNARLYYSDDVEGDWQYHQLDRPAYDPGLFFDDDGKGYIFSGHSEMTLMELSEDYSQVVSQSNNVFDAGGEGAHVIKRGNYYYVFNANPSVWPFQLRCSRSHNLAGPWETGRVVLTATSGGHQGSVVQLQDGSWFGFVHQDKGAIGRTPNLGPVFWEDDWPVFGTPDNRNVILDTVDKPIIGKAIKEPATSDGFSSSTLGLQWQWNHNPDESKWSLSERPGFLRLRPLRADRFWNAKNTLTQKGQGPQSHGIVKLDISNLKSGDRAGFGVLGKVNANVFVEVDSEGDKWLRSSFENRGVGRHDGAVPIAVEANAIYLRTDLDFEEEVGICSYSYDGVTWTRFGGIFTLGFDITHSTFQGQKYSIFCYNTETDSSAGYVDVDSFELGDDASELSMQRGRAVLNQAGTTFVADNGQLIRGPFASTEWGNPPPRENLAQLKELGLNAVHLYGEVFDPDYPAEGSQGPGYSASRMDQMVEMTRELGLYLVITIGNGANNGDYNYDYIIDFWDFYAPRYADETHVIFEIQNEPVAWTPPYSQSVLEMEVDAYNTIRSHAPDTPVLLMTYAVFSNWEAALSDLSKIHDDIDWSNAAVAFHGYAGHEETTPALEKMLEAGYPMFMTEFTTSEWGYSLDHIDLEMTASLERLGISWLNFLHVPPNFINEAINDPTAYSDILNRSGLGWVPDFGEWPVQRGVFGNQGLPRETVGEWINNKLTGTLRVEAEDFDTGGQGIAYNDLDNTNNHGEYRPDEGVDIRSVSDGGSGFAVRSAEPGEWLEYTVFVKEPGLYALKVRYAAVSSSTIRMDFNGIDATGPIAMPSTGGSSVWGTVESVVFLDYGQQKVRTEVESGGIDLNWFELTPVSDGPVPDGTYRFVNRKSGHSIGVDLGSYELVQETYQGSGQEWQLTHLGAGNYHVRWANQNLKWSVGLEQDNDDPMEVVPWTDLLRNRRVLITPSADGFFRLRSAVSGLTVVPMAASVDEDAAVVQYVYDGSASQLWAIQSDASVPFPLGLSVGTVETGNQLTWGATEGASSYNVKRSPVSGGPYTDIASGVTQTSYVDSDVEEGDVWFYIVSAQINGAESLESAEAKSSPPLLYASFGFDASSGTSVVDSSVSGWEGALAGDASWASGRDGNAVQLHGGDGHVLLPEGIVSELDEITISTWAYLDERHFWSRIFDFGSGTGNYLFLTPNGGGGTVRFAITDGSGEQVVDGSEPLPLGEWLHLAVTMKGSLAILYVNGEEVGRNGEMTLNPSSLGVTSQNYIGRSQWPDPYLEGRVDDFRIYSKALDAEGVVAVMQEDVRPELDPAEANAVRFLFDQSHLRITLNNTISGRRYQVENSETLLDSDWEPVGTLETGTGEALNWNIPLDSDKPVLFYRLRIER</sequence>
<dbReference type="InterPro" id="IPR006584">
    <property type="entry name" value="Cellulose-bd_IV"/>
</dbReference>
<dbReference type="GO" id="GO:0004553">
    <property type="term" value="F:hydrolase activity, hydrolyzing O-glycosyl compounds"/>
    <property type="evidence" value="ECO:0007669"/>
    <property type="project" value="InterPro"/>
</dbReference>
<dbReference type="SMART" id="SM00606">
    <property type="entry name" value="CBD_IV"/>
    <property type="match status" value="1"/>
</dbReference>
<evidence type="ECO:0000256" key="1">
    <source>
        <dbReference type="ARBA" id="ARBA00009865"/>
    </source>
</evidence>
<dbReference type="CDD" id="cd04080">
    <property type="entry name" value="CBM6_cellulase-like"/>
    <property type="match status" value="1"/>
</dbReference>